<feature type="region of interest" description="Disordered" evidence="1">
    <location>
        <begin position="191"/>
        <end position="221"/>
    </location>
</feature>
<proteinExistence type="predicted"/>
<gene>
    <name evidence="2" type="ORF">PIB30_058257</name>
</gene>
<comment type="caution">
    <text evidence="2">The sequence shown here is derived from an EMBL/GenBank/DDBJ whole genome shotgun (WGS) entry which is preliminary data.</text>
</comment>
<name>A0ABU6ZIL2_9FABA</name>
<evidence type="ECO:0000313" key="3">
    <source>
        <dbReference type="Proteomes" id="UP001341840"/>
    </source>
</evidence>
<keyword evidence="3" id="KW-1185">Reference proteome</keyword>
<reference evidence="2 3" key="1">
    <citation type="journal article" date="2023" name="Plants (Basel)">
        <title>Bridging the Gap: Combining Genomics and Transcriptomics Approaches to Understand Stylosanthes scabra, an Orphan Legume from the Brazilian Caatinga.</title>
        <authorList>
            <person name="Ferreira-Neto J.R.C."/>
            <person name="da Silva M.D."/>
            <person name="Binneck E."/>
            <person name="de Melo N.F."/>
            <person name="da Silva R.H."/>
            <person name="de Melo A.L.T.M."/>
            <person name="Pandolfi V."/>
            <person name="Bustamante F.O."/>
            <person name="Brasileiro-Vidal A.C."/>
            <person name="Benko-Iseppon A.M."/>
        </authorList>
    </citation>
    <scope>NUCLEOTIDE SEQUENCE [LARGE SCALE GENOMIC DNA]</scope>
    <source>
        <tissue evidence="2">Leaves</tissue>
    </source>
</reference>
<organism evidence="2 3">
    <name type="scientific">Stylosanthes scabra</name>
    <dbReference type="NCBI Taxonomy" id="79078"/>
    <lineage>
        <taxon>Eukaryota</taxon>
        <taxon>Viridiplantae</taxon>
        <taxon>Streptophyta</taxon>
        <taxon>Embryophyta</taxon>
        <taxon>Tracheophyta</taxon>
        <taxon>Spermatophyta</taxon>
        <taxon>Magnoliopsida</taxon>
        <taxon>eudicotyledons</taxon>
        <taxon>Gunneridae</taxon>
        <taxon>Pentapetalae</taxon>
        <taxon>rosids</taxon>
        <taxon>fabids</taxon>
        <taxon>Fabales</taxon>
        <taxon>Fabaceae</taxon>
        <taxon>Papilionoideae</taxon>
        <taxon>50 kb inversion clade</taxon>
        <taxon>dalbergioids sensu lato</taxon>
        <taxon>Dalbergieae</taxon>
        <taxon>Pterocarpus clade</taxon>
        <taxon>Stylosanthes</taxon>
    </lineage>
</organism>
<feature type="compositionally biased region" description="Basic and acidic residues" evidence="1">
    <location>
        <begin position="200"/>
        <end position="211"/>
    </location>
</feature>
<accession>A0ABU6ZIL2</accession>
<sequence length="221" mass="25093">MWLLGSSTVELTMNNELNEKMKRSLVREALNPIDYPNLKKSMTEAKMMGSRKIVMKFESIEKMVEAEKSESLLAHFMEVRRWTPKDVNRSRRIWLEVYGLPANAWTSQNMMRIGGVWGSVLRVDEGVGGHFNAFRVLVEANFAPAVQAFVTVKLDGQAYEVMVKDMRIMNNYPEERLEDGGRVRTILDEENVAVNEEAEGMPKESGGESKNESNSVTVGRN</sequence>
<evidence type="ECO:0008006" key="4">
    <source>
        <dbReference type="Google" id="ProtNLM"/>
    </source>
</evidence>
<protein>
    <recommendedName>
        <fullName evidence="4">DUF4283 domain-containing protein</fullName>
    </recommendedName>
</protein>
<dbReference type="EMBL" id="JASCZI010272347">
    <property type="protein sequence ID" value="MED6221808.1"/>
    <property type="molecule type" value="Genomic_DNA"/>
</dbReference>
<dbReference type="PANTHER" id="PTHR34427:SF5">
    <property type="entry name" value="DUF4283 DOMAIN-CONTAINING PROTEIN"/>
    <property type="match status" value="1"/>
</dbReference>
<dbReference type="PANTHER" id="PTHR34427">
    <property type="entry name" value="DUF4283 DOMAIN PROTEIN"/>
    <property type="match status" value="1"/>
</dbReference>
<evidence type="ECO:0000313" key="2">
    <source>
        <dbReference type="EMBL" id="MED6221808.1"/>
    </source>
</evidence>
<evidence type="ECO:0000256" key="1">
    <source>
        <dbReference type="SAM" id="MobiDB-lite"/>
    </source>
</evidence>
<dbReference type="Proteomes" id="UP001341840">
    <property type="component" value="Unassembled WGS sequence"/>
</dbReference>